<dbReference type="OrthoDB" id="6402335at2"/>
<dbReference type="RefSeq" id="WP_103129219.1">
    <property type="nucleotide sequence ID" value="NZ_BFAG01000006.1"/>
</dbReference>
<keyword evidence="3" id="KW-1185">Reference proteome</keyword>
<name>A0A2I9DT78_9DEIO</name>
<reference evidence="3" key="1">
    <citation type="submission" date="2018-01" db="EMBL/GenBank/DDBJ databases">
        <title>Draft Genome Sequence of the Radioresistant Bacterium Deinococcus aerius TR0125, Isolated from the Higher Atmosphere above Japan.</title>
        <authorList>
            <person name="Satoh K."/>
            <person name="Arai H."/>
            <person name="Sanzen T."/>
            <person name="Kawaguchi Y."/>
            <person name="Hayashi H."/>
            <person name="Yokobori S."/>
            <person name="Yamagishi A."/>
            <person name="Oono Y."/>
            <person name="Narumi I."/>
        </authorList>
    </citation>
    <scope>NUCLEOTIDE SEQUENCE [LARGE SCALE GENOMIC DNA]</scope>
    <source>
        <strain evidence="3">TR0125</strain>
    </source>
</reference>
<evidence type="ECO:0000313" key="2">
    <source>
        <dbReference type="EMBL" id="GBF05797.1"/>
    </source>
</evidence>
<protein>
    <recommendedName>
        <fullName evidence="1">DUF2268 domain-containing protein</fullName>
    </recommendedName>
</protein>
<evidence type="ECO:0000313" key="3">
    <source>
        <dbReference type="Proteomes" id="UP000236569"/>
    </source>
</evidence>
<feature type="domain" description="DUF2268" evidence="1">
    <location>
        <begin position="156"/>
        <end position="270"/>
    </location>
</feature>
<organism evidence="2 3">
    <name type="scientific">Deinococcus aerius</name>
    <dbReference type="NCBI Taxonomy" id="200253"/>
    <lineage>
        <taxon>Bacteria</taxon>
        <taxon>Thermotogati</taxon>
        <taxon>Deinococcota</taxon>
        <taxon>Deinococci</taxon>
        <taxon>Deinococcales</taxon>
        <taxon>Deinococcaceae</taxon>
        <taxon>Deinococcus</taxon>
    </lineage>
</organism>
<dbReference type="AlphaFoldDB" id="A0A2I9DT78"/>
<accession>A0A2I9DT78</accession>
<dbReference type="Proteomes" id="UP000236569">
    <property type="component" value="Unassembled WGS sequence"/>
</dbReference>
<evidence type="ECO:0000259" key="1">
    <source>
        <dbReference type="Pfam" id="PF10026"/>
    </source>
</evidence>
<sequence length="301" mass="33089">MNTSPAPLAPATGAFDDVQRFWAAVDASERRALPLEDTLEQMYFGRLSQALAQFTAWADLTPSRLAETYGTHEAYFRALGPQPGRLREELRMDSLYTALRALFPEAVPARVNFVMGDFSCAGTVAPGQILLALEFFPPVEAWPLALPHLPLPGPHALPARLAHELVHVQQLARCPDLALAEPTVLELALLEGAAEYVGERLSGGLTAPHAHLFGQMNAAEVWAAFREEADSRDGSAWVHGSPARPEWPADLGHFVGYELCRAYHERHAAEANVIRDILHAFESPERFLLPVRERPGKSRPG</sequence>
<dbReference type="EMBL" id="BFAG01000006">
    <property type="protein sequence ID" value="GBF05797.1"/>
    <property type="molecule type" value="Genomic_DNA"/>
</dbReference>
<proteinExistence type="predicted"/>
<dbReference type="InterPro" id="IPR018728">
    <property type="entry name" value="DUF2268"/>
</dbReference>
<gene>
    <name evidence="2" type="ORF">DAERI_060057</name>
</gene>
<comment type="caution">
    <text evidence="2">The sequence shown here is derived from an EMBL/GenBank/DDBJ whole genome shotgun (WGS) entry which is preliminary data.</text>
</comment>
<dbReference type="Pfam" id="PF10026">
    <property type="entry name" value="DUF2268"/>
    <property type="match status" value="1"/>
</dbReference>